<evidence type="ECO:0000313" key="6">
    <source>
        <dbReference type="EMBL" id="CAG9327843.1"/>
    </source>
</evidence>
<dbReference type="SUPFAM" id="SSF144232">
    <property type="entry name" value="HIT/MYND zinc finger-like"/>
    <property type="match status" value="1"/>
</dbReference>
<dbReference type="Gene3D" id="6.10.140.2220">
    <property type="match status" value="1"/>
</dbReference>
<dbReference type="Pfam" id="PF01753">
    <property type="entry name" value="zf-MYND"/>
    <property type="match status" value="1"/>
</dbReference>
<reference evidence="6" key="1">
    <citation type="submission" date="2021-09" db="EMBL/GenBank/DDBJ databases">
        <authorList>
            <consortium name="AG Swart"/>
            <person name="Singh M."/>
            <person name="Singh A."/>
            <person name="Seah K."/>
            <person name="Emmerich C."/>
        </authorList>
    </citation>
    <scope>NUCLEOTIDE SEQUENCE</scope>
    <source>
        <strain evidence="6">ATCC30299</strain>
    </source>
</reference>
<dbReference type="EMBL" id="CAJZBQ010000044">
    <property type="protein sequence ID" value="CAG9327843.1"/>
    <property type="molecule type" value="Genomic_DNA"/>
</dbReference>
<keyword evidence="3" id="KW-0862">Zinc</keyword>
<keyword evidence="1" id="KW-0479">Metal-binding</keyword>
<dbReference type="PROSITE" id="PS50865">
    <property type="entry name" value="ZF_MYND_2"/>
    <property type="match status" value="1"/>
</dbReference>
<evidence type="ECO:0000313" key="7">
    <source>
        <dbReference type="Proteomes" id="UP001162131"/>
    </source>
</evidence>
<organism evidence="6 7">
    <name type="scientific">Blepharisma stoltei</name>
    <dbReference type="NCBI Taxonomy" id="1481888"/>
    <lineage>
        <taxon>Eukaryota</taxon>
        <taxon>Sar</taxon>
        <taxon>Alveolata</taxon>
        <taxon>Ciliophora</taxon>
        <taxon>Postciliodesmatophora</taxon>
        <taxon>Heterotrichea</taxon>
        <taxon>Heterotrichida</taxon>
        <taxon>Blepharismidae</taxon>
        <taxon>Blepharisma</taxon>
    </lineage>
</organism>
<proteinExistence type="predicted"/>
<keyword evidence="2 4" id="KW-0863">Zinc-finger</keyword>
<evidence type="ECO:0000256" key="2">
    <source>
        <dbReference type="ARBA" id="ARBA00022771"/>
    </source>
</evidence>
<keyword evidence="7" id="KW-1185">Reference proteome</keyword>
<accession>A0AAU9JTV7</accession>
<evidence type="ECO:0000256" key="4">
    <source>
        <dbReference type="PROSITE-ProRule" id="PRU00134"/>
    </source>
</evidence>
<evidence type="ECO:0000256" key="3">
    <source>
        <dbReference type="ARBA" id="ARBA00022833"/>
    </source>
</evidence>
<dbReference type="AlphaFoldDB" id="A0AAU9JTV7"/>
<dbReference type="Proteomes" id="UP001162131">
    <property type="component" value="Unassembled WGS sequence"/>
</dbReference>
<evidence type="ECO:0000259" key="5">
    <source>
        <dbReference type="PROSITE" id="PS50865"/>
    </source>
</evidence>
<gene>
    <name evidence="6" type="ORF">BSTOLATCC_MIC44469</name>
</gene>
<feature type="domain" description="MYND-type" evidence="5">
    <location>
        <begin position="144"/>
        <end position="180"/>
    </location>
</feature>
<evidence type="ECO:0000256" key="1">
    <source>
        <dbReference type="ARBA" id="ARBA00022723"/>
    </source>
</evidence>
<dbReference type="InterPro" id="IPR002893">
    <property type="entry name" value="Znf_MYND"/>
</dbReference>
<dbReference type="GO" id="GO:0008270">
    <property type="term" value="F:zinc ion binding"/>
    <property type="evidence" value="ECO:0007669"/>
    <property type="project" value="UniProtKB-KW"/>
</dbReference>
<name>A0AAU9JTV7_9CILI</name>
<sequence length="184" mass="21585">MINWYSLLGARKEELEFQGIEEKSFSDIAYLTNKQEGYSIAVKENQVCYVILFAPGKVPGYPYKLPYGITWSQCNSDIVRRLGEPDKKSSSTNLGIEITYTRFGLSIEFHNADWNDIRNPIKSLIIFEPKRIDAFDYDEQTCFCAQCTKPSQFRCSRCKIFNYCSRDCQRIHWEIHKNTCRKRD</sequence>
<protein>
    <recommendedName>
        <fullName evidence="5">MYND-type domain-containing protein</fullName>
    </recommendedName>
</protein>
<comment type="caution">
    <text evidence="6">The sequence shown here is derived from an EMBL/GenBank/DDBJ whole genome shotgun (WGS) entry which is preliminary data.</text>
</comment>